<feature type="signal peptide" evidence="5">
    <location>
        <begin position="1"/>
        <end position="17"/>
    </location>
</feature>
<dbReference type="PANTHER" id="PTHR12236:SF95">
    <property type="entry name" value="CUTICULAR PROTEIN 76BD, ISOFORM C-RELATED"/>
    <property type="match status" value="1"/>
</dbReference>
<feature type="region of interest" description="Disordered" evidence="4">
    <location>
        <begin position="244"/>
        <end position="286"/>
    </location>
</feature>
<evidence type="ECO:0000256" key="3">
    <source>
        <dbReference type="PROSITE-ProRule" id="PRU00497"/>
    </source>
</evidence>
<organism evidence="6 7">
    <name type="scientific">Eumeta variegata</name>
    <name type="common">Bagworm moth</name>
    <name type="synonym">Eumeta japonica</name>
    <dbReference type="NCBI Taxonomy" id="151549"/>
    <lineage>
        <taxon>Eukaryota</taxon>
        <taxon>Metazoa</taxon>
        <taxon>Ecdysozoa</taxon>
        <taxon>Arthropoda</taxon>
        <taxon>Hexapoda</taxon>
        <taxon>Insecta</taxon>
        <taxon>Pterygota</taxon>
        <taxon>Neoptera</taxon>
        <taxon>Endopterygota</taxon>
        <taxon>Lepidoptera</taxon>
        <taxon>Glossata</taxon>
        <taxon>Ditrysia</taxon>
        <taxon>Tineoidea</taxon>
        <taxon>Psychidae</taxon>
        <taxon>Oiketicinae</taxon>
        <taxon>Eumeta</taxon>
    </lineage>
</organism>
<keyword evidence="2 5" id="KW-0732">Signal</keyword>
<feature type="region of interest" description="Disordered" evidence="4">
    <location>
        <begin position="164"/>
        <end position="186"/>
    </location>
</feature>
<dbReference type="PROSITE" id="PS00233">
    <property type="entry name" value="CHIT_BIND_RR_1"/>
    <property type="match status" value="1"/>
</dbReference>
<dbReference type="PROSITE" id="PS51155">
    <property type="entry name" value="CHIT_BIND_RR_2"/>
    <property type="match status" value="1"/>
</dbReference>
<reference evidence="6 7" key="1">
    <citation type="journal article" date="2019" name="Commun. Biol.">
        <title>The bagworm genome reveals a unique fibroin gene that provides high tensile strength.</title>
        <authorList>
            <person name="Kono N."/>
            <person name="Nakamura H."/>
            <person name="Ohtoshi R."/>
            <person name="Tomita M."/>
            <person name="Numata K."/>
            <person name="Arakawa K."/>
        </authorList>
    </citation>
    <scope>NUCLEOTIDE SEQUENCE [LARGE SCALE GENOMIC DNA]</scope>
</reference>
<dbReference type="InterPro" id="IPR000618">
    <property type="entry name" value="Insect_cuticle"/>
</dbReference>
<accession>A0A4C1Z3B2</accession>
<dbReference type="GO" id="GO:0042302">
    <property type="term" value="F:structural constituent of cuticle"/>
    <property type="evidence" value="ECO:0007669"/>
    <property type="project" value="UniProtKB-UniRule"/>
</dbReference>
<dbReference type="GO" id="GO:0005615">
    <property type="term" value="C:extracellular space"/>
    <property type="evidence" value="ECO:0007669"/>
    <property type="project" value="TreeGrafter"/>
</dbReference>
<dbReference type="AlphaFoldDB" id="A0A4C1Z3B2"/>
<sequence>MIRKALLIICFLGASIAVFVKPNESSGEHDEWEYIKVYRNPKTQKWQKYVADAYPKYEFEYAVSDKKTGDHKHHKEWRDGDRVNGEYGLVEPDGSRREVRYDADDRSGFNAVVSKGMHKHGDHAFSIFGHTRHFAPIGSGIKIHHFFPMKHHEGSHKIENDEAASKPITEQAESKSTDAENAAKNEEPKLVVLEPLMSLVPAPAILMSDMQLSKQTGIANVEEQKETGEGAKGAVEMLNAIVREPTEQEKEVGPNTSPQDDPIASRDMNNVPERAETSPKADVSAEEKILDSNVASSYYHSRIYYFPY</sequence>
<keyword evidence="7" id="KW-1185">Reference proteome</keyword>
<dbReference type="InterPro" id="IPR031311">
    <property type="entry name" value="CHIT_BIND_RR_consensus"/>
</dbReference>
<dbReference type="EMBL" id="BGZK01001515">
    <property type="protein sequence ID" value="GBP81524.1"/>
    <property type="molecule type" value="Genomic_DNA"/>
</dbReference>
<evidence type="ECO:0000313" key="7">
    <source>
        <dbReference type="Proteomes" id="UP000299102"/>
    </source>
</evidence>
<evidence type="ECO:0000256" key="1">
    <source>
        <dbReference type="ARBA" id="ARBA00022460"/>
    </source>
</evidence>
<feature type="chain" id="PRO_5020039355" evidence="5">
    <location>
        <begin position="18"/>
        <end position="308"/>
    </location>
</feature>
<dbReference type="InterPro" id="IPR051217">
    <property type="entry name" value="Insect_Cuticle_Struc_Prot"/>
</dbReference>
<feature type="compositionally biased region" description="Basic and acidic residues" evidence="4">
    <location>
        <begin position="273"/>
        <end position="286"/>
    </location>
</feature>
<protein>
    <submittedName>
        <fullName evidence="6">Cuticle protein 8</fullName>
    </submittedName>
</protein>
<dbReference type="PANTHER" id="PTHR12236">
    <property type="entry name" value="STRUCTURAL CONTITUENT OF CUTICLE"/>
    <property type="match status" value="1"/>
</dbReference>
<feature type="compositionally biased region" description="Basic and acidic residues" evidence="4">
    <location>
        <begin position="172"/>
        <end position="186"/>
    </location>
</feature>
<dbReference type="PRINTS" id="PR00947">
    <property type="entry name" value="CUTICLE"/>
</dbReference>
<evidence type="ECO:0000256" key="2">
    <source>
        <dbReference type="ARBA" id="ARBA00022729"/>
    </source>
</evidence>
<evidence type="ECO:0000313" key="6">
    <source>
        <dbReference type="EMBL" id="GBP81524.1"/>
    </source>
</evidence>
<gene>
    <name evidence="6" type="ORF">EVAR_63040_1</name>
</gene>
<proteinExistence type="predicted"/>
<dbReference type="GO" id="GO:0031012">
    <property type="term" value="C:extracellular matrix"/>
    <property type="evidence" value="ECO:0007669"/>
    <property type="project" value="TreeGrafter"/>
</dbReference>
<name>A0A4C1Z3B2_EUMVA</name>
<dbReference type="STRING" id="151549.A0A4C1Z3B2"/>
<dbReference type="Pfam" id="PF00379">
    <property type="entry name" value="Chitin_bind_4"/>
    <property type="match status" value="1"/>
</dbReference>
<comment type="caution">
    <text evidence="6">The sequence shown here is derived from an EMBL/GenBank/DDBJ whole genome shotgun (WGS) entry which is preliminary data.</text>
</comment>
<dbReference type="OrthoDB" id="7789829at2759"/>
<keyword evidence="1 3" id="KW-0193">Cuticle</keyword>
<evidence type="ECO:0000256" key="5">
    <source>
        <dbReference type="SAM" id="SignalP"/>
    </source>
</evidence>
<evidence type="ECO:0000256" key="4">
    <source>
        <dbReference type="SAM" id="MobiDB-lite"/>
    </source>
</evidence>
<dbReference type="Proteomes" id="UP000299102">
    <property type="component" value="Unassembled WGS sequence"/>
</dbReference>